<sequence>MEECRRGLLRSVLLIWVLIRCPAAQQRGVLLSSRVEWRALIDLRGSLGIRSSDWPIKSDPCANWKGVQCGDDGRVTGINVSGFRRTRVGRLNPGFSVDAMANFTSLEVFNSSGFALPGWFGSKFGSSLRVLDLRASSVTGPIPATLGELTQLNALYLSENQLAGALPSTLGQLSRMSILDLSRNLLTGSIPPSLASLRNLSSLNLSSNYLSGSVPPGFGNISMLKSLDLSKKARSLSLKPCTIPAASDRNSSKIHGIGYNKLEHSIPFVLSVLLCFSFPAKNRSQSGALTYSLRIFQLQL</sequence>
<keyword evidence="12" id="KW-1185">Reference proteome</keyword>
<keyword evidence="6" id="KW-0472">Membrane</keyword>
<dbReference type="InterPro" id="IPR001611">
    <property type="entry name" value="Leu-rich_rpt"/>
</dbReference>
<dbReference type="InterPro" id="IPR051848">
    <property type="entry name" value="PGIP"/>
</dbReference>
<name>A0AAV2DDF0_9ROSI</name>
<dbReference type="SUPFAM" id="SSF52058">
    <property type="entry name" value="L domain-like"/>
    <property type="match status" value="1"/>
</dbReference>
<evidence type="ECO:0000256" key="5">
    <source>
        <dbReference type="ARBA" id="ARBA00022737"/>
    </source>
</evidence>
<evidence type="ECO:0000256" key="3">
    <source>
        <dbReference type="ARBA" id="ARBA00022614"/>
    </source>
</evidence>
<evidence type="ECO:0000256" key="2">
    <source>
        <dbReference type="ARBA" id="ARBA00004370"/>
    </source>
</evidence>
<evidence type="ECO:0000259" key="10">
    <source>
        <dbReference type="Pfam" id="PF08263"/>
    </source>
</evidence>
<dbReference type="Gene3D" id="3.80.10.10">
    <property type="entry name" value="Ribonuclease Inhibitor"/>
    <property type="match status" value="1"/>
</dbReference>
<gene>
    <name evidence="11" type="ORF">LTRI10_LOCUS13226</name>
</gene>
<keyword evidence="3" id="KW-0433">Leucine-rich repeat</keyword>
<dbReference type="Proteomes" id="UP001497516">
    <property type="component" value="Chromosome 2"/>
</dbReference>
<keyword evidence="7" id="KW-0325">Glycoprotein</keyword>
<keyword evidence="5" id="KW-0677">Repeat</keyword>
<dbReference type="GO" id="GO:0016020">
    <property type="term" value="C:membrane"/>
    <property type="evidence" value="ECO:0007669"/>
    <property type="project" value="UniProtKB-SubCell"/>
</dbReference>
<dbReference type="EMBL" id="OZ034815">
    <property type="protein sequence ID" value="CAL1371146.1"/>
    <property type="molecule type" value="Genomic_DNA"/>
</dbReference>
<dbReference type="FunFam" id="3.80.10.10:FF:000041">
    <property type="entry name" value="LRR receptor-like serine/threonine-protein kinase ERECTA"/>
    <property type="match status" value="1"/>
</dbReference>
<evidence type="ECO:0000313" key="12">
    <source>
        <dbReference type="Proteomes" id="UP001497516"/>
    </source>
</evidence>
<comment type="similarity">
    <text evidence="8">Belongs to the polygalacturonase-inhibiting protein family.</text>
</comment>
<accession>A0AAV2DDF0</accession>
<evidence type="ECO:0000256" key="7">
    <source>
        <dbReference type="ARBA" id="ARBA00023180"/>
    </source>
</evidence>
<evidence type="ECO:0000256" key="8">
    <source>
        <dbReference type="ARBA" id="ARBA00038043"/>
    </source>
</evidence>
<evidence type="ECO:0000256" key="9">
    <source>
        <dbReference type="SAM" id="SignalP"/>
    </source>
</evidence>
<evidence type="ECO:0000256" key="1">
    <source>
        <dbReference type="ARBA" id="ARBA00004196"/>
    </source>
</evidence>
<dbReference type="InterPro" id="IPR032675">
    <property type="entry name" value="LRR_dom_sf"/>
</dbReference>
<evidence type="ECO:0000256" key="4">
    <source>
        <dbReference type="ARBA" id="ARBA00022729"/>
    </source>
</evidence>
<dbReference type="PANTHER" id="PTHR48059:SF34">
    <property type="entry name" value="NON-SPECIFIC SERINE_THREONINE PROTEIN KINASE"/>
    <property type="match status" value="1"/>
</dbReference>
<dbReference type="AlphaFoldDB" id="A0AAV2DDF0"/>
<protein>
    <recommendedName>
        <fullName evidence="10">Leucine-rich repeat-containing N-terminal plant-type domain-containing protein</fullName>
    </recommendedName>
</protein>
<keyword evidence="4 9" id="KW-0732">Signal</keyword>
<evidence type="ECO:0000313" key="11">
    <source>
        <dbReference type="EMBL" id="CAL1371146.1"/>
    </source>
</evidence>
<comment type="subcellular location">
    <subcellularLocation>
        <location evidence="1">Cell envelope</location>
    </subcellularLocation>
    <subcellularLocation>
        <location evidence="2">Membrane</location>
    </subcellularLocation>
</comment>
<dbReference type="InterPro" id="IPR013210">
    <property type="entry name" value="LRR_N_plant-typ"/>
</dbReference>
<evidence type="ECO:0000256" key="6">
    <source>
        <dbReference type="ARBA" id="ARBA00023136"/>
    </source>
</evidence>
<feature type="domain" description="Leucine-rich repeat-containing N-terminal plant-type" evidence="10">
    <location>
        <begin position="38"/>
        <end position="69"/>
    </location>
</feature>
<proteinExistence type="inferred from homology"/>
<reference evidence="11 12" key="1">
    <citation type="submission" date="2024-04" db="EMBL/GenBank/DDBJ databases">
        <authorList>
            <person name="Fracassetti M."/>
        </authorList>
    </citation>
    <scope>NUCLEOTIDE SEQUENCE [LARGE SCALE GENOMIC DNA]</scope>
</reference>
<dbReference type="PANTHER" id="PTHR48059">
    <property type="entry name" value="POLYGALACTURONASE INHIBITOR 1"/>
    <property type="match status" value="1"/>
</dbReference>
<dbReference type="Pfam" id="PF00560">
    <property type="entry name" value="LRR_1"/>
    <property type="match status" value="3"/>
</dbReference>
<feature type="signal peptide" evidence="9">
    <location>
        <begin position="1"/>
        <end position="23"/>
    </location>
</feature>
<feature type="chain" id="PRO_5043819360" description="Leucine-rich repeat-containing N-terminal plant-type domain-containing protein" evidence="9">
    <location>
        <begin position="24"/>
        <end position="300"/>
    </location>
</feature>
<dbReference type="Pfam" id="PF08263">
    <property type="entry name" value="LRRNT_2"/>
    <property type="match status" value="1"/>
</dbReference>
<organism evidence="11 12">
    <name type="scientific">Linum trigynum</name>
    <dbReference type="NCBI Taxonomy" id="586398"/>
    <lineage>
        <taxon>Eukaryota</taxon>
        <taxon>Viridiplantae</taxon>
        <taxon>Streptophyta</taxon>
        <taxon>Embryophyta</taxon>
        <taxon>Tracheophyta</taxon>
        <taxon>Spermatophyta</taxon>
        <taxon>Magnoliopsida</taxon>
        <taxon>eudicotyledons</taxon>
        <taxon>Gunneridae</taxon>
        <taxon>Pentapetalae</taxon>
        <taxon>rosids</taxon>
        <taxon>fabids</taxon>
        <taxon>Malpighiales</taxon>
        <taxon>Linaceae</taxon>
        <taxon>Linum</taxon>
    </lineage>
</organism>